<keyword evidence="1" id="KW-0732">Signal</keyword>
<name>A0A7G3ANA3_LUTLO</name>
<evidence type="ECO:0000313" key="2">
    <source>
        <dbReference type="EMBL" id="MBC1173328.1"/>
    </source>
</evidence>
<proteinExistence type="predicted"/>
<evidence type="ECO:0000256" key="1">
    <source>
        <dbReference type="SAM" id="SignalP"/>
    </source>
</evidence>
<feature type="chain" id="PRO_5028965340" evidence="1">
    <location>
        <begin position="26"/>
        <end position="105"/>
    </location>
</feature>
<protein>
    <submittedName>
        <fullName evidence="2">Putative secreted protein</fullName>
    </submittedName>
</protein>
<organism evidence="2">
    <name type="scientific">Lutzomyia longipalpis</name>
    <name type="common">Sand fly</name>
    <dbReference type="NCBI Taxonomy" id="7200"/>
    <lineage>
        <taxon>Eukaryota</taxon>
        <taxon>Metazoa</taxon>
        <taxon>Ecdysozoa</taxon>
        <taxon>Arthropoda</taxon>
        <taxon>Hexapoda</taxon>
        <taxon>Insecta</taxon>
        <taxon>Pterygota</taxon>
        <taxon>Neoptera</taxon>
        <taxon>Endopterygota</taxon>
        <taxon>Diptera</taxon>
        <taxon>Nematocera</taxon>
        <taxon>Psychodoidea</taxon>
        <taxon>Psychodidae</taxon>
        <taxon>Lutzomyia</taxon>
        <taxon>Lutzomyia</taxon>
    </lineage>
</organism>
<dbReference type="EMBL" id="GITU01004625">
    <property type="protein sequence ID" value="MBC1173328.1"/>
    <property type="molecule type" value="Transcribed_RNA"/>
</dbReference>
<accession>A0A7G3ANA3</accession>
<sequence>MKACVVSAAVAPLLMFSAFITASTASSSLTDDVHGYHTISLQHFFAVSSHFWGSWELSSLSLLHTRHNSLSFSLPDSILTSHAVMSQFSAFSPQFGIPMAWVVAP</sequence>
<dbReference type="AlphaFoldDB" id="A0A7G3ANA3"/>
<reference evidence="2" key="1">
    <citation type="journal article" date="2020" name="BMC">
        <title>Leishmania infection induces a limited differential gene expression in the sand fly midgut.</title>
        <authorList>
            <person name="Coutinho-Abreu I.V."/>
            <person name="Serafim T.D."/>
            <person name="Meneses C."/>
            <person name="Kamhawi S."/>
            <person name="Oliveira F."/>
            <person name="Valenzuela J.G."/>
        </authorList>
    </citation>
    <scope>NUCLEOTIDE SEQUENCE</scope>
    <source>
        <strain evidence="2">Jacobina</strain>
        <tissue evidence="2">Midgut</tissue>
    </source>
</reference>
<feature type="signal peptide" evidence="1">
    <location>
        <begin position="1"/>
        <end position="25"/>
    </location>
</feature>